<name>S7TZM9_DESML</name>
<dbReference type="OrthoDB" id="9150777at2"/>
<organism evidence="2 3">
    <name type="scientific">Desulfococcus multivorans DSM 2059</name>
    <dbReference type="NCBI Taxonomy" id="1121405"/>
    <lineage>
        <taxon>Bacteria</taxon>
        <taxon>Pseudomonadati</taxon>
        <taxon>Thermodesulfobacteriota</taxon>
        <taxon>Desulfobacteria</taxon>
        <taxon>Desulfobacterales</taxon>
        <taxon>Desulfococcaceae</taxon>
        <taxon>Desulfococcus</taxon>
    </lineage>
</organism>
<sequence length="248" mass="29271">MIPDSLKLNVFPLAVWNEAGPLQKQLDDRKREGISEELDEYQFYVMRVGYSLAQIMTWMEQLDDAVYYLSDFSYRKDAKDEGVNRAKHLLYNVENYLIRLQSVYDRALQLTNNVFHLGIEESNVGHSVVVSNIKVSRTDVAGQLRAVKKEVEHRAQERHAIVHRESHRDEDLRRLEMFYMFREDTWNAKPDGLTFEGLCHTRSQLLKTVVAEKKKEFTELNQAVFKKVETLFAGLHFQYNKERERLRL</sequence>
<dbReference type="RefSeq" id="WP_020875914.1">
    <property type="nucleotide sequence ID" value="NZ_ATHJ01000064.1"/>
</dbReference>
<evidence type="ECO:0000313" key="3">
    <source>
        <dbReference type="Proteomes" id="UP000014977"/>
    </source>
</evidence>
<protein>
    <recommendedName>
        <fullName evidence="1">Cthe-2314-like HEPN domain-containing protein</fullName>
    </recommendedName>
</protein>
<dbReference type="AlphaFoldDB" id="S7TZM9"/>
<reference evidence="2 3" key="1">
    <citation type="journal article" date="2013" name="Genome Announc.">
        <title>Draft genome sequences for three mercury-methylating, sulfate-reducing bacteria.</title>
        <authorList>
            <person name="Brown S.D."/>
            <person name="Hurt R.A.Jr."/>
            <person name="Gilmour C.C."/>
            <person name="Elias D.A."/>
        </authorList>
    </citation>
    <scope>NUCLEOTIDE SEQUENCE [LARGE SCALE GENOMIC DNA]</scope>
    <source>
        <strain evidence="2 3">DSM 2059</strain>
    </source>
</reference>
<keyword evidence="3" id="KW-1185">Reference proteome</keyword>
<gene>
    <name evidence="2" type="ORF">dsmv_1530</name>
</gene>
<dbReference type="eggNOG" id="ENOG5033MYX">
    <property type="taxonomic scope" value="Bacteria"/>
</dbReference>
<accession>S7TZM9</accession>
<dbReference type="Pfam" id="PF18730">
    <property type="entry name" value="HEPN_Cthe2314"/>
    <property type="match status" value="1"/>
</dbReference>
<dbReference type="EMBL" id="ATHJ01000064">
    <property type="protein sequence ID" value="EPR42542.1"/>
    <property type="molecule type" value="Genomic_DNA"/>
</dbReference>
<proteinExistence type="predicted"/>
<evidence type="ECO:0000259" key="1">
    <source>
        <dbReference type="Pfam" id="PF18730"/>
    </source>
</evidence>
<dbReference type="Proteomes" id="UP000014977">
    <property type="component" value="Unassembled WGS sequence"/>
</dbReference>
<dbReference type="InterPro" id="IPR041394">
    <property type="entry name" value="HEPN_Cthe2314"/>
</dbReference>
<feature type="domain" description="Cthe-2314-like HEPN" evidence="1">
    <location>
        <begin position="68"/>
        <end position="191"/>
    </location>
</feature>
<evidence type="ECO:0000313" key="2">
    <source>
        <dbReference type="EMBL" id="EPR42542.1"/>
    </source>
</evidence>
<comment type="caution">
    <text evidence="2">The sequence shown here is derived from an EMBL/GenBank/DDBJ whole genome shotgun (WGS) entry which is preliminary data.</text>
</comment>